<evidence type="ECO:0000259" key="14">
    <source>
        <dbReference type="PROSITE" id="PS51194"/>
    </source>
</evidence>
<feature type="region of interest" description="Disordered" evidence="11">
    <location>
        <begin position="1"/>
        <end position="224"/>
    </location>
</feature>
<protein>
    <submittedName>
        <fullName evidence="15">Chromo domain-containing protein 1</fullName>
    </submittedName>
</protein>
<dbReference type="GO" id="GO:0042393">
    <property type="term" value="F:histone binding"/>
    <property type="evidence" value="ECO:0007669"/>
    <property type="project" value="TreeGrafter"/>
</dbReference>
<dbReference type="Gene3D" id="2.40.50.40">
    <property type="match status" value="2"/>
</dbReference>
<feature type="domain" description="Helicase C-terminal" evidence="14">
    <location>
        <begin position="779"/>
        <end position="937"/>
    </location>
</feature>
<dbReference type="SMART" id="SM01176">
    <property type="entry name" value="DUF4208"/>
    <property type="match status" value="1"/>
</dbReference>
<feature type="compositionally biased region" description="Basic and acidic residues" evidence="11">
    <location>
        <begin position="1062"/>
        <end position="1084"/>
    </location>
</feature>
<keyword evidence="4" id="KW-0677">Repeat</keyword>
<evidence type="ECO:0000256" key="1">
    <source>
        <dbReference type="ARBA" id="ARBA00004123"/>
    </source>
</evidence>
<keyword evidence="8" id="KW-0238">DNA-binding</keyword>
<dbReference type="InterPro" id="IPR001650">
    <property type="entry name" value="Helicase_C-like"/>
</dbReference>
<dbReference type="Proteomes" id="UP000298493">
    <property type="component" value="Unassembled WGS sequence"/>
</dbReference>
<organism evidence="15 16">
    <name type="scientific">Venturia nashicola</name>
    <dbReference type="NCBI Taxonomy" id="86259"/>
    <lineage>
        <taxon>Eukaryota</taxon>
        <taxon>Fungi</taxon>
        <taxon>Dikarya</taxon>
        <taxon>Ascomycota</taxon>
        <taxon>Pezizomycotina</taxon>
        <taxon>Dothideomycetes</taxon>
        <taxon>Pleosporomycetidae</taxon>
        <taxon>Venturiales</taxon>
        <taxon>Venturiaceae</taxon>
        <taxon>Venturia</taxon>
    </lineage>
</organism>
<name>A0A4Z1P025_9PEZI</name>
<evidence type="ECO:0000256" key="11">
    <source>
        <dbReference type="SAM" id="MobiDB-lite"/>
    </source>
</evidence>
<dbReference type="SMART" id="SM00298">
    <property type="entry name" value="CHROMO"/>
    <property type="match status" value="2"/>
</dbReference>
<dbReference type="GO" id="GO:0034728">
    <property type="term" value="P:nucleosome organization"/>
    <property type="evidence" value="ECO:0007669"/>
    <property type="project" value="TreeGrafter"/>
</dbReference>
<comment type="subcellular location">
    <subcellularLocation>
        <location evidence="1">Nucleus</location>
    </subcellularLocation>
</comment>
<dbReference type="GO" id="GO:0003682">
    <property type="term" value="F:chromatin binding"/>
    <property type="evidence" value="ECO:0007669"/>
    <property type="project" value="TreeGrafter"/>
</dbReference>
<evidence type="ECO:0000256" key="6">
    <source>
        <dbReference type="ARBA" id="ARBA00022801"/>
    </source>
</evidence>
<feature type="region of interest" description="Disordered" evidence="11">
    <location>
        <begin position="1044"/>
        <end position="1098"/>
    </location>
</feature>
<dbReference type="GO" id="GO:0005524">
    <property type="term" value="F:ATP binding"/>
    <property type="evidence" value="ECO:0007669"/>
    <property type="project" value="UniProtKB-KW"/>
</dbReference>
<keyword evidence="5" id="KW-0547">Nucleotide-binding</keyword>
<evidence type="ECO:0000256" key="5">
    <source>
        <dbReference type="ARBA" id="ARBA00022741"/>
    </source>
</evidence>
<feature type="compositionally biased region" description="Acidic residues" evidence="11">
    <location>
        <begin position="63"/>
        <end position="72"/>
    </location>
</feature>
<feature type="domain" description="Helicase ATP-binding" evidence="13">
    <location>
        <begin position="477"/>
        <end position="648"/>
    </location>
</feature>
<feature type="domain" description="Chromo" evidence="12">
    <location>
        <begin position="375"/>
        <end position="435"/>
    </location>
</feature>
<dbReference type="GO" id="GO:0005634">
    <property type="term" value="C:nucleus"/>
    <property type="evidence" value="ECO:0007669"/>
    <property type="project" value="UniProtKB-SubCell"/>
</dbReference>
<evidence type="ECO:0000256" key="10">
    <source>
        <dbReference type="SAM" id="Coils"/>
    </source>
</evidence>
<dbReference type="PANTHER" id="PTHR45623:SF14">
    <property type="entry name" value="CHROMODOMAIN-HELICASE-DNA-BINDING PROTEIN 1"/>
    <property type="match status" value="1"/>
</dbReference>
<sequence>MASGSILLHSPSIAGPYDSTSNQQSSMSPALHNTDPTSPHPDSDDLSDPQPPSPAESSTSIESDPEADDPDVESPGSGSDEDAEGSEDEDFDITLTSRSRPVAAQSDRSSSSAEPSRKRKLSIEYEDDINNNPELYGLRRSHRSKMNRPLIDSSDEDEDSSSDVVQPSRRRRRQAATSKSSKAPTPVISLPASGSDSDEVYVSSRRQMLTKKQRQRQHQVASGLIPPSQAEVRFSSRSRRGVTNYNEDEEDPFVEDDEDMVDQGDWIEEDNSPAVDTVLDHRLLEPTTFDKDDLNKKDFEYLIKWMDKAHWHATWENWDSLKNLSKGTRKIDNYFKKKVLEHIFYETAGPDTPLEDKEKFLIEREVAAEQLEEYKKVERIIGERYNGEETEYYIKWKMLQYDASTWESESLMAGQSQDEVDAFQEQIDEYLNRTQNLPQSTKLVGGRGAYRAFKEQPSYIKHGTLREFQVKGVNFLCNKWCNQQNVMLADEMGLGKTVQTCAFLNWLRHEKGQQGPFLVVVPLSTMPAWADTFNNWTPDINYVIYNGNTQSRDIIKEHELLVDGNPRKTRFHVLLTTYEYILMDAPFLNTIKWQFLAVDEAHRLKNRDSQLYEALAAMNVGGRLLITGTPMQNNLEELRALMDFLMPGKVDIVNEIDLASATAQEQLTKITEAIRPYMLRRTKQLVEKDLPPKTEKIMRVELSDIQLKYYKDILTRNYAELNRGNKQQKHSLLNIMMELKKASNHPFMFPNAEERLLAGDERKENVLRLLVSSSGKMMLLEKLLDKLKRDGHRVLVFSQMVMMLNIMSDYLKMRGYKFQRLDGTMPSTARRQAIDHYNAPGSDDFCFILSTRAGGLGINLMTADTVILFDSDWNPQADLQAMARAHRIGQVKPVTVYRFVSKDTVEEEILERARNKLMLEFLTIQRGVTENELKERLAEKGISLAEPTSADEINRILKRRGQKMFEQTTNQEKLEQLDIDAMLENAEMHVTEQPEGITADGGEEFLKSFEYTDVKVGELEWDDIIPKEQLEAIRVEEEERKNAELARTLAETSGPRQRRKPSSMEEREQRAAKKRARDATKEIAVEVESEEDEKDPKRALNESEIRRLLKAYQQWGSWSEMKDKIRFSARLLKRDEGVLRQVLDEVIADSNAALEADKQRIAELEKQANKTLTKKDRKEVVFNFHGVKRNNATTMVERPDEMRLIRQTVAEYAAKSDTKNFRVTGQVKPALDFTCDWGAREDGMLIVGIAKHGWGAWSDIRDDPDLDMKTKCFLEEQRSEVKAAREKADDAKANKPTQVHLNRRANYLVTLLRYRSGKGNPELERQIQNHHRNIKKWTSGDTARASPAPSGTARATAPPRKREKIRDRALSHGDSRQRDRTDTPDVRQNGDAKRKDRRDDGDFKRRDRRDDDRQKFANGNRKRRSDEDTNRDSHKKPRMSNDIHGSPRPRSSLKHEDSRGQRSPDDRKPQSHRSEAPQHRHSNSSSRPADKAKIEPKVKTESKVKTEPKPERDAESDLMMMKILEPVGQSLLDIPKANTDRDMAKDKKVSIIRTNLLIVGNFILKQPEEHQNSLWDYFGHKCFRGKSTAEKLIPMHKGLLEATNKAEQEKENGTAANGRSYSDAAKAPSKENTSTT</sequence>
<evidence type="ECO:0000256" key="7">
    <source>
        <dbReference type="ARBA" id="ARBA00022840"/>
    </source>
</evidence>
<feature type="compositionally biased region" description="Basic residues" evidence="11">
    <location>
        <begin position="208"/>
        <end position="217"/>
    </location>
</feature>
<feature type="compositionally biased region" description="Acidic residues" evidence="11">
    <location>
        <begin position="79"/>
        <end position="92"/>
    </location>
</feature>
<evidence type="ECO:0000256" key="8">
    <source>
        <dbReference type="ARBA" id="ARBA00023125"/>
    </source>
</evidence>
<evidence type="ECO:0000256" key="4">
    <source>
        <dbReference type="ARBA" id="ARBA00022737"/>
    </source>
</evidence>
<dbReference type="InterPro" id="IPR038718">
    <property type="entry name" value="SNF2-like_sf"/>
</dbReference>
<feature type="compositionally biased region" description="Polar residues" evidence="11">
    <location>
        <begin position="18"/>
        <end position="28"/>
    </location>
</feature>
<dbReference type="CDD" id="cd18659">
    <property type="entry name" value="CD2_tandem"/>
    <property type="match status" value="1"/>
</dbReference>
<dbReference type="CDD" id="cd18793">
    <property type="entry name" value="SF2_C_SNF"/>
    <property type="match status" value="1"/>
</dbReference>
<evidence type="ECO:0000256" key="9">
    <source>
        <dbReference type="ARBA" id="ARBA00023242"/>
    </source>
</evidence>
<dbReference type="Gene3D" id="3.40.50.10810">
    <property type="entry name" value="Tandem AAA-ATPase domain"/>
    <property type="match status" value="1"/>
</dbReference>
<feature type="domain" description="Chromo" evidence="12">
    <location>
        <begin position="273"/>
        <end position="346"/>
    </location>
</feature>
<keyword evidence="16" id="KW-1185">Reference proteome</keyword>
<gene>
    <name evidence="15" type="ORF">E6O75_ATG05213</name>
</gene>
<comment type="caution">
    <text evidence="15">The sequence shown here is derived from an EMBL/GenBank/DDBJ whole genome shotgun (WGS) entry which is preliminary data.</text>
</comment>
<dbReference type="GO" id="GO:0003677">
    <property type="term" value="F:DNA binding"/>
    <property type="evidence" value="ECO:0007669"/>
    <property type="project" value="UniProtKB-KW"/>
</dbReference>
<dbReference type="PROSITE" id="PS50013">
    <property type="entry name" value="CHROMO_2"/>
    <property type="match status" value="2"/>
</dbReference>
<feature type="region of interest" description="Disordered" evidence="11">
    <location>
        <begin position="1602"/>
        <end position="1636"/>
    </location>
</feature>
<evidence type="ECO:0000313" key="15">
    <source>
        <dbReference type="EMBL" id="TID21818.1"/>
    </source>
</evidence>
<dbReference type="SMART" id="SM00490">
    <property type="entry name" value="HELICc"/>
    <property type="match status" value="1"/>
</dbReference>
<dbReference type="Pfam" id="PF23588">
    <property type="entry name" value="HTH_CHD1_Hrp3"/>
    <property type="match status" value="1"/>
</dbReference>
<dbReference type="InterPro" id="IPR016197">
    <property type="entry name" value="Chromo-like_dom_sf"/>
</dbReference>
<dbReference type="InterPro" id="IPR000330">
    <property type="entry name" value="SNF2_N"/>
</dbReference>
<dbReference type="Pfam" id="PF00385">
    <property type="entry name" value="Chromo"/>
    <property type="match status" value="2"/>
</dbReference>
<evidence type="ECO:0000259" key="12">
    <source>
        <dbReference type="PROSITE" id="PS50013"/>
    </source>
</evidence>
<feature type="coiled-coil region" evidence="10">
    <location>
        <begin position="1147"/>
        <end position="1174"/>
    </location>
</feature>
<dbReference type="STRING" id="86259.A0A4Z1P025"/>
<evidence type="ECO:0000256" key="3">
    <source>
        <dbReference type="ARBA" id="ARBA00011353"/>
    </source>
</evidence>
<dbReference type="OrthoDB" id="5857104at2759"/>
<dbReference type="PROSITE" id="PS51192">
    <property type="entry name" value="HELICASE_ATP_BIND_1"/>
    <property type="match status" value="1"/>
</dbReference>
<keyword evidence="7" id="KW-0067">ATP-binding</keyword>
<dbReference type="InterPro" id="IPR049730">
    <property type="entry name" value="SNF2/RAD54-like_C"/>
</dbReference>
<dbReference type="InterPro" id="IPR056302">
    <property type="entry name" value="CHD1-2/Hrp3_HTH"/>
</dbReference>
<feature type="region of interest" description="Disordered" evidence="11">
    <location>
        <begin position="1332"/>
        <end position="1516"/>
    </location>
</feature>
<dbReference type="SUPFAM" id="SSF54160">
    <property type="entry name" value="Chromo domain-like"/>
    <property type="match status" value="2"/>
</dbReference>
<proteinExistence type="inferred from homology"/>
<dbReference type="Gene3D" id="3.40.50.300">
    <property type="entry name" value="P-loop containing nucleotide triphosphate hydrolases"/>
    <property type="match status" value="1"/>
</dbReference>
<dbReference type="GO" id="GO:0140658">
    <property type="term" value="F:ATP-dependent chromatin remodeler activity"/>
    <property type="evidence" value="ECO:0007669"/>
    <property type="project" value="TreeGrafter"/>
</dbReference>
<evidence type="ECO:0000313" key="16">
    <source>
        <dbReference type="Proteomes" id="UP000298493"/>
    </source>
</evidence>
<keyword evidence="6" id="KW-0378">Hydrolase</keyword>
<dbReference type="Pfam" id="PF00271">
    <property type="entry name" value="Helicase_C"/>
    <property type="match status" value="1"/>
</dbReference>
<keyword evidence="9" id="KW-0539">Nucleus</keyword>
<dbReference type="PANTHER" id="PTHR45623">
    <property type="entry name" value="CHROMODOMAIN-HELICASE-DNA-BINDING PROTEIN 3-RELATED-RELATED"/>
    <property type="match status" value="1"/>
</dbReference>
<dbReference type="Pfam" id="PF00176">
    <property type="entry name" value="SNF2-rel_dom"/>
    <property type="match status" value="1"/>
</dbReference>
<dbReference type="EMBL" id="SNSC02000009">
    <property type="protein sequence ID" value="TID21818.1"/>
    <property type="molecule type" value="Genomic_DNA"/>
</dbReference>
<dbReference type="SMART" id="SM00487">
    <property type="entry name" value="DEXDc"/>
    <property type="match status" value="1"/>
</dbReference>
<feature type="compositionally biased region" description="Low complexity" evidence="11">
    <location>
        <begin position="103"/>
        <end position="114"/>
    </location>
</feature>
<dbReference type="Gene3D" id="1.10.10.60">
    <property type="entry name" value="Homeodomain-like"/>
    <property type="match status" value="1"/>
</dbReference>
<dbReference type="GO" id="GO:0000785">
    <property type="term" value="C:chromatin"/>
    <property type="evidence" value="ECO:0007669"/>
    <property type="project" value="TreeGrafter"/>
</dbReference>
<comment type="similarity">
    <text evidence="2">Belongs to the SNF2/RAD54 helicase family.</text>
</comment>
<feature type="compositionally biased region" description="Basic and acidic residues" evidence="11">
    <location>
        <begin position="1364"/>
        <end position="1415"/>
    </location>
</feature>
<keyword evidence="10" id="KW-0175">Coiled coil</keyword>
<dbReference type="InterPro" id="IPR023780">
    <property type="entry name" value="Chromo_domain"/>
</dbReference>
<dbReference type="InterPro" id="IPR000953">
    <property type="entry name" value="Chromo/chromo_shadow_dom"/>
</dbReference>
<dbReference type="InterPro" id="IPR027417">
    <property type="entry name" value="P-loop_NTPase"/>
</dbReference>
<dbReference type="GO" id="GO:0016887">
    <property type="term" value="F:ATP hydrolysis activity"/>
    <property type="evidence" value="ECO:0007669"/>
    <property type="project" value="TreeGrafter"/>
</dbReference>
<evidence type="ECO:0000256" key="2">
    <source>
        <dbReference type="ARBA" id="ARBA00007025"/>
    </source>
</evidence>
<feature type="compositionally biased region" description="Basic and acidic residues" evidence="11">
    <location>
        <begin position="1453"/>
        <end position="1478"/>
    </location>
</feature>
<dbReference type="SUPFAM" id="SSF52540">
    <property type="entry name" value="P-loop containing nucleoside triphosphate hydrolases"/>
    <property type="match status" value="2"/>
</dbReference>
<feature type="compositionally biased region" description="Basic and acidic residues" evidence="11">
    <location>
        <begin position="1488"/>
        <end position="1515"/>
    </location>
</feature>
<dbReference type="InterPro" id="IPR025260">
    <property type="entry name" value="CHD1-like_C"/>
</dbReference>
<comment type="subunit">
    <text evidence="3">Component of the NuA4 histone acetyltransferase complex.</text>
</comment>
<reference evidence="15 16" key="1">
    <citation type="submission" date="2019-04" db="EMBL/GenBank/DDBJ databases">
        <title>High contiguity whole genome sequence and gene annotation resource for two Venturia nashicola isolates.</title>
        <authorList>
            <person name="Prokchorchik M."/>
            <person name="Won K."/>
            <person name="Lee Y."/>
            <person name="Choi E.D."/>
            <person name="Segonzac C."/>
            <person name="Sohn K.H."/>
        </authorList>
    </citation>
    <scope>NUCLEOTIDE SEQUENCE [LARGE SCALE GENOMIC DNA]</scope>
    <source>
        <strain evidence="15 16">PRI2</strain>
    </source>
</reference>
<dbReference type="PROSITE" id="PS51194">
    <property type="entry name" value="HELICASE_CTER"/>
    <property type="match status" value="1"/>
</dbReference>
<accession>A0A4Z1P025</accession>
<evidence type="ECO:0000259" key="13">
    <source>
        <dbReference type="PROSITE" id="PS51192"/>
    </source>
</evidence>
<dbReference type="InterPro" id="IPR014001">
    <property type="entry name" value="Helicase_ATP-bd"/>
</dbReference>